<proteinExistence type="inferred from homology"/>
<evidence type="ECO:0000256" key="6">
    <source>
        <dbReference type="SAM" id="SignalP"/>
    </source>
</evidence>
<reference evidence="7" key="1">
    <citation type="submission" date="2023-09" db="UniProtKB">
        <authorList>
            <consortium name="Ensembl"/>
        </authorList>
    </citation>
    <scope>IDENTIFICATION</scope>
</reference>
<evidence type="ECO:0000256" key="3">
    <source>
        <dbReference type="ARBA" id="ARBA00023274"/>
    </source>
</evidence>
<protein>
    <recommendedName>
        <fullName evidence="4">Large ribosomal subunit protein uL10m</fullName>
    </recommendedName>
    <alternativeName>
        <fullName evidence="5">39S ribosomal protein L10, mitochondrial</fullName>
    </alternativeName>
</protein>
<keyword evidence="3" id="KW-0687">Ribonucleoprotein</keyword>
<comment type="similarity">
    <text evidence="1">Belongs to the universal ribosomal protein uL10 family.</text>
</comment>
<sequence length="321" mass="35776">MPLTSSSPLYFFLMSLRSMLVVSPLDFLQEFRVQVCRPAATEACEGRLAPNKQVSKGIMRTVVTSGVKFFLLKMAATLCGKLLPKQGWLPLIQSVRHGSKAVTRHRKPLHFLKQKLLAVTRYVPPKPVVPKGAYPAEKQQVQKDSDFVLILKRDLKKLFQECKMIAVVHNSNSTVEEMINLKYKLYKHGITVKFFPNQVMRSFLSDSVHSNMAPLIVGPTVLFVSKEPKAKEMLRTLRSSPQMTLLGACIDDTLLSAQGVVNYSKLPSVSVVQGELVSGLTMMTSHTASMLQRHPAHLSALLQQYVKQNSSEEAPKAEEAT</sequence>
<feature type="chain" id="PRO_5017240124" description="Large ribosomal subunit protein uL10m" evidence="6">
    <location>
        <begin position="25"/>
        <end position="321"/>
    </location>
</feature>
<evidence type="ECO:0000256" key="4">
    <source>
        <dbReference type="ARBA" id="ARBA00035707"/>
    </source>
</evidence>
<organism evidence="7">
    <name type="scientific">Stegastes partitus</name>
    <name type="common">bicolor damselfish</name>
    <dbReference type="NCBI Taxonomy" id="144197"/>
    <lineage>
        <taxon>Eukaryota</taxon>
        <taxon>Metazoa</taxon>
        <taxon>Chordata</taxon>
        <taxon>Craniata</taxon>
        <taxon>Vertebrata</taxon>
        <taxon>Euteleostomi</taxon>
        <taxon>Actinopterygii</taxon>
        <taxon>Neopterygii</taxon>
        <taxon>Teleostei</taxon>
        <taxon>Neoteleostei</taxon>
        <taxon>Acanthomorphata</taxon>
        <taxon>Ovalentaria</taxon>
        <taxon>Pomacentridae</taxon>
        <taxon>Stegastes</taxon>
    </lineage>
</organism>
<dbReference type="GeneTree" id="ENSGT00390000000603"/>
<dbReference type="Gene3D" id="3.30.70.1730">
    <property type="match status" value="1"/>
</dbReference>
<keyword evidence="6" id="KW-0732">Signal</keyword>
<name>A0A3B4ZLW6_9TELE</name>
<evidence type="ECO:0000256" key="1">
    <source>
        <dbReference type="ARBA" id="ARBA00008889"/>
    </source>
</evidence>
<evidence type="ECO:0000313" key="7">
    <source>
        <dbReference type="Ensembl" id="ENSSPAP00000002667.1"/>
    </source>
</evidence>
<dbReference type="PANTHER" id="PTHR11560">
    <property type="entry name" value="39S RIBOSOMAL PROTEIN L10, MITOCHONDRIAL"/>
    <property type="match status" value="1"/>
</dbReference>
<dbReference type="AlphaFoldDB" id="A0A3B4ZLW6"/>
<dbReference type="InterPro" id="IPR043141">
    <property type="entry name" value="Ribosomal_uL10-like_sf"/>
</dbReference>
<evidence type="ECO:0000256" key="5">
    <source>
        <dbReference type="ARBA" id="ARBA00035716"/>
    </source>
</evidence>
<dbReference type="Pfam" id="PF00466">
    <property type="entry name" value="Ribosomal_L10"/>
    <property type="match status" value="1"/>
</dbReference>
<feature type="signal peptide" evidence="6">
    <location>
        <begin position="1"/>
        <end position="24"/>
    </location>
</feature>
<dbReference type="STRING" id="144197.ENSSPAP00000002667"/>
<dbReference type="CDD" id="cd00379">
    <property type="entry name" value="Ribosomal_L10_P0"/>
    <property type="match status" value="1"/>
</dbReference>
<keyword evidence="2" id="KW-0689">Ribosomal protein</keyword>
<dbReference type="SUPFAM" id="SSF160369">
    <property type="entry name" value="Ribosomal protein L10-like"/>
    <property type="match status" value="1"/>
</dbReference>
<dbReference type="InterPro" id="IPR047865">
    <property type="entry name" value="Ribosomal_uL10_bac_type"/>
</dbReference>
<dbReference type="GO" id="GO:1990904">
    <property type="term" value="C:ribonucleoprotein complex"/>
    <property type="evidence" value="ECO:0007669"/>
    <property type="project" value="UniProtKB-KW"/>
</dbReference>
<accession>A0A3B4ZLW6</accession>
<dbReference type="GO" id="GO:0005840">
    <property type="term" value="C:ribosome"/>
    <property type="evidence" value="ECO:0007669"/>
    <property type="project" value="UniProtKB-KW"/>
</dbReference>
<evidence type="ECO:0000256" key="2">
    <source>
        <dbReference type="ARBA" id="ARBA00022980"/>
    </source>
</evidence>
<dbReference type="Ensembl" id="ENSSPAT00000002708.1">
    <property type="protein sequence ID" value="ENSSPAP00000002667.1"/>
    <property type="gene ID" value="ENSSPAG00000002058.1"/>
</dbReference>
<dbReference type="InterPro" id="IPR001790">
    <property type="entry name" value="Ribosomal_uL10"/>
</dbReference>